<evidence type="ECO:0000256" key="1">
    <source>
        <dbReference type="SAM" id="MobiDB-lite"/>
    </source>
</evidence>
<gene>
    <name evidence="2" type="ORF">NYM_LOCUS47</name>
</gene>
<sequence>MPRVHQSTALPWPSPEMISGARYSWVPTNDMERTSAGSATTSGTDFLVERFFQRRMGWKQETAGTMQPGSMHEVAGKRLGSGPNLGPEEESESRKVAEVGASHLRERSKSVSIM</sequence>
<reference evidence="2" key="1">
    <citation type="submission" date="2019-09" db="EMBL/GenBank/DDBJ databases">
        <authorList>
            <person name="Zhang L."/>
        </authorList>
    </citation>
    <scope>NUCLEOTIDE SEQUENCE</scope>
</reference>
<protein>
    <submittedName>
        <fullName evidence="2">Uncharacterized protein</fullName>
    </submittedName>
</protein>
<evidence type="ECO:0000313" key="2">
    <source>
        <dbReference type="EMBL" id="VVV36743.1"/>
    </source>
</evidence>
<proteinExistence type="predicted"/>
<organism evidence="2">
    <name type="scientific">Nymphaea colorata</name>
    <name type="common">pocket water lily</name>
    <dbReference type="NCBI Taxonomy" id="210225"/>
    <lineage>
        <taxon>Eukaryota</taxon>
        <taxon>Viridiplantae</taxon>
        <taxon>Streptophyta</taxon>
        <taxon>Embryophyta</taxon>
        <taxon>Tracheophyta</taxon>
        <taxon>Spermatophyta</taxon>
        <taxon>Magnoliopsida</taxon>
        <taxon>Nymphaeales</taxon>
        <taxon>Nymphaeaceae</taxon>
        <taxon>Nymphaea</taxon>
    </lineage>
</organism>
<dbReference type="Gramene" id="NC1G0018040.1">
    <property type="protein sequence ID" value="NC1G0018040.1:cds"/>
    <property type="gene ID" value="NC1G0018040"/>
</dbReference>
<dbReference type="AlphaFoldDB" id="A0A5K0V8T3"/>
<feature type="compositionally biased region" description="Basic and acidic residues" evidence="1">
    <location>
        <begin position="92"/>
        <end position="114"/>
    </location>
</feature>
<feature type="region of interest" description="Disordered" evidence="1">
    <location>
        <begin position="61"/>
        <end position="114"/>
    </location>
</feature>
<dbReference type="EMBL" id="LR721774">
    <property type="protein sequence ID" value="VVV36743.1"/>
    <property type="molecule type" value="Genomic_DNA"/>
</dbReference>
<accession>A0A5K0V8T3</accession>
<name>A0A5K0V8T3_9MAGN</name>